<sequence>MKNLLYLAVAGMFAIVLLQHSTKDSMAAMQANMTAQGAAWKVKVDRKKGGCVFDRHDGINVRICG</sequence>
<proteinExistence type="predicted"/>
<accession>A0A0F9RUT2</accession>
<organism evidence="1">
    <name type="scientific">marine sediment metagenome</name>
    <dbReference type="NCBI Taxonomy" id="412755"/>
    <lineage>
        <taxon>unclassified sequences</taxon>
        <taxon>metagenomes</taxon>
        <taxon>ecological metagenomes</taxon>
    </lineage>
</organism>
<dbReference type="AlphaFoldDB" id="A0A0F9RUT2"/>
<name>A0A0F9RUT2_9ZZZZ</name>
<dbReference type="EMBL" id="LAZR01000702">
    <property type="protein sequence ID" value="KKN60220.1"/>
    <property type="molecule type" value="Genomic_DNA"/>
</dbReference>
<comment type="caution">
    <text evidence="1">The sequence shown here is derived from an EMBL/GenBank/DDBJ whole genome shotgun (WGS) entry which is preliminary data.</text>
</comment>
<reference evidence="1" key="1">
    <citation type="journal article" date="2015" name="Nature">
        <title>Complex archaea that bridge the gap between prokaryotes and eukaryotes.</title>
        <authorList>
            <person name="Spang A."/>
            <person name="Saw J.H."/>
            <person name="Jorgensen S.L."/>
            <person name="Zaremba-Niedzwiedzka K."/>
            <person name="Martijn J."/>
            <person name="Lind A.E."/>
            <person name="van Eijk R."/>
            <person name="Schleper C."/>
            <person name="Guy L."/>
            <person name="Ettema T.J."/>
        </authorList>
    </citation>
    <scope>NUCLEOTIDE SEQUENCE</scope>
</reference>
<gene>
    <name evidence="1" type="ORF">LCGC14_0534190</name>
</gene>
<protein>
    <submittedName>
        <fullName evidence="1">Uncharacterized protein</fullName>
    </submittedName>
</protein>
<evidence type="ECO:0000313" key="1">
    <source>
        <dbReference type="EMBL" id="KKN60220.1"/>
    </source>
</evidence>